<reference evidence="3 4" key="1">
    <citation type="submission" date="2023-08" db="EMBL/GenBank/DDBJ databases">
        <authorList>
            <person name="Joshi A."/>
            <person name="Thite S."/>
        </authorList>
    </citation>
    <scope>NUCLEOTIDE SEQUENCE [LARGE SCALE GENOMIC DNA]</scope>
    <source>
        <strain evidence="3 4">AC40</strain>
    </source>
</reference>
<feature type="signal peptide" evidence="1">
    <location>
        <begin position="1"/>
        <end position="20"/>
    </location>
</feature>
<sequence>MLPRASFIFSLLLGSWLLSACAPEPVVDSTHLGADQGDSYQLAQQQRRASLTVLYVPAEGFAYYDAAGELTGVSVDIMHDFVRWAGQHHQLQLELNFVAETDWQHFYQRIMHAEGGVFGLGNVTITEARKQELQFSPPYMNNVAALISHQDVPELTDWQQFNHHFAELSPLAFTGTLHEVRIRRLRDQHQPGEAIQRASSNPELLELVASGDYYSYVDAYNYWRARQAGMPLRDHPMAAETDETFGFIMPHSNDWAQFMLAFFAADGGYRQTESYHQIMHRHLGPELAELLLSNAP</sequence>
<evidence type="ECO:0000259" key="2">
    <source>
        <dbReference type="SMART" id="SM00062"/>
    </source>
</evidence>
<dbReference type="EMBL" id="JAUZVZ010000018">
    <property type="protein sequence ID" value="MDP4537010.1"/>
    <property type="molecule type" value="Genomic_DNA"/>
</dbReference>
<dbReference type="Gene3D" id="3.40.190.10">
    <property type="entry name" value="Periplasmic binding protein-like II"/>
    <property type="match status" value="1"/>
</dbReference>
<dbReference type="Proteomes" id="UP001231616">
    <property type="component" value="Unassembled WGS sequence"/>
</dbReference>
<dbReference type="InterPro" id="IPR001638">
    <property type="entry name" value="Solute-binding_3/MltF_N"/>
</dbReference>
<evidence type="ECO:0000256" key="1">
    <source>
        <dbReference type="SAM" id="SignalP"/>
    </source>
</evidence>
<proteinExistence type="predicted"/>
<feature type="domain" description="Solute-binding protein family 3/N-terminal" evidence="2">
    <location>
        <begin position="50"/>
        <end position="286"/>
    </location>
</feature>
<feature type="chain" id="PRO_5046824102" evidence="1">
    <location>
        <begin position="21"/>
        <end position="296"/>
    </location>
</feature>
<evidence type="ECO:0000313" key="4">
    <source>
        <dbReference type="Proteomes" id="UP001231616"/>
    </source>
</evidence>
<evidence type="ECO:0000313" key="3">
    <source>
        <dbReference type="EMBL" id="MDP4537010.1"/>
    </source>
</evidence>
<dbReference type="PROSITE" id="PS51257">
    <property type="entry name" value="PROKAR_LIPOPROTEIN"/>
    <property type="match status" value="1"/>
</dbReference>
<dbReference type="RefSeq" id="WP_305894274.1">
    <property type="nucleotide sequence ID" value="NZ_JAUZVZ010000018.1"/>
</dbReference>
<protein>
    <submittedName>
        <fullName evidence="3">Transporter substrate-binding domain-containing protein</fullName>
    </submittedName>
</protein>
<name>A0ABT9H284_9GAMM</name>
<gene>
    <name evidence="3" type="ORF">Q3O60_12480</name>
</gene>
<dbReference type="SMART" id="SM00062">
    <property type="entry name" value="PBPb"/>
    <property type="match status" value="1"/>
</dbReference>
<accession>A0ABT9H284</accession>
<keyword evidence="1" id="KW-0732">Signal</keyword>
<organism evidence="3 4">
    <name type="scientific">Alkalimonas collagenimarina</name>
    <dbReference type="NCBI Taxonomy" id="400390"/>
    <lineage>
        <taxon>Bacteria</taxon>
        <taxon>Pseudomonadati</taxon>
        <taxon>Pseudomonadota</taxon>
        <taxon>Gammaproteobacteria</taxon>
        <taxon>Alkalimonas</taxon>
    </lineage>
</organism>
<dbReference type="Pfam" id="PF00497">
    <property type="entry name" value="SBP_bac_3"/>
    <property type="match status" value="1"/>
</dbReference>
<keyword evidence="4" id="KW-1185">Reference proteome</keyword>
<dbReference type="SUPFAM" id="SSF53850">
    <property type="entry name" value="Periplasmic binding protein-like II"/>
    <property type="match status" value="1"/>
</dbReference>
<comment type="caution">
    <text evidence="3">The sequence shown here is derived from an EMBL/GenBank/DDBJ whole genome shotgun (WGS) entry which is preliminary data.</text>
</comment>